<dbReference type="InterPro" id="IPR006626">
    <property type="entry name" value="PbH1"/>
</dbReference>
<dbReference type="SMART" id="SM00710">
    <property type="entry name" value="PbH1"/>
    <property type="match status" value="5"/>
</dbReference>
<gene>
    <name evidence="5" type="ORF">LX80_02077</name>
</gene>
<dbReference type="PANTHER" id="PTHR31339">
    <property type="entry name" value="PECTIN LYASE-RELATED"/>
    <property type="match status" value="1"/>
</dbReference>
<keyword evidence="2 4" id="KW-0378">Hydrolase</keyword>
<evidence type="ECO:0000256" key="3">
    <source>
        <dbReference type="ARBA" id="ARBA00023295"/>
    </source>
</evidence>
<evidence type="ECO:0000256" key="2">
    <source>
        <dbReference type="ARBA" id="ARBA00022801"/>
    </source>
</evidence>
<dbReference type="EMBL" id="QKZV01000006">
    <property type="protein sequence ID" value="PZX61915.1"/>
    <property type="molecule type" value="Genomic_DNA"/>
</dbReference>
<protein>
    <submittedName>
        <fullName evidence="5">DNA sulfur modification protein DndE</fullName>
    </submittedName>
</protein>
<dbReference type="InterPro" id="IPR011050">
    <property type="entry name" value="Pectin_lyase_fold/virulence"/>
</dbReference>
<evidence type="ECO:0000313" key="5">
    <source>
        <dbReference type="EMBL" id="PZX61915.1"/>
    </source>
</evidence>
<dbReference type="InterPro" id="IPR012334">
    <property type="entry name" value="Pectin_lyas_fold"/>
</dbReference>
<dbReference type="GO" id="GO:0005975">
    <property type="term" value="P:carbohydrate metabolic process"/>
    <property type="evidence" value="ECO:0007669"/>
    <property type="project" value="InterPro"/>
</dbReference>
<dbReference type="RefSeq" id="WP_111296096.1">
    <property type="nucleotide sequence ID" value="NZ_QKZV01000006.1"/>
</dbReference>
<organism evidence="5 6">
    <name type="scientific">Hydrotalea sandarakina</name>
    <dbReference type="NCBI Taxonomy" id="1004304"/>
    <lineage>
        <taxon>Bacteria</taxon>
        <taxon>Pseudomonadati</taxon>
        <taxon>Bacteroidota</taxon>
        <taxon>Chitinophagia</taxon>
        <taxon>Chitinophagales</taxon>
        <taxon>Chitinophagaceae</taxon>
        <taxon>Hydrotalea</taxon>
    </lineage>
</organism>
<comment type="similarity">
    <text evidence="1 4">Belongs to the glycosyl hydrolase 28 family.</text>
</comment>
<dbReference type="Pfam" id="PF00295">
    <property type="entry name" value="Glyco_hydro_28"/>
    <property type="match status" value="1"/>
</dbReference>
<proteinExistence type="inferred from homology"/>
<evidence type="ECO:0000313" key="6">
    <source>
        <dbReference type="Proteomes" id="UP000249720"/>
    </source>
</evidence>
<comment type="caution">
    <text evidence="5">The sequence shown here is derived from an EMBL/GenBank/DDBJ whole genome shotgun (WGS) entry which is preliminary data.</text>
</comment>
<dbReference type="OrthoDB" id="9795222at2"/>
<dbReference type="PANTHER" id="PTHR31339:SF9">
    <property type="entry name" value="PLASMIN AND FIBRONECTIN-BINDING PROTEIN A"/>
    <property type="match status" value="1"/>
</dbReference>
<dbReference type="InterPro" id="IPR051801">
    <property type="entry name" value="GH28_Enzymes"/>
</dbReference>
<accession>A0A2W7SGB1</accession>
<reference evidence="5 6" key="1">
    <citation type="submission" date="2018-06" db="EMBL/GenBank/DDBJ databases">
        <title>Genomic Encyclopedia of Archaeal and Bacterial Type Strains, Phase II (KMG-II): from individual species to whole genera.</title>
        <authorList>
            <person name="Goeker M."/>
        </authorList>
    </citation>
    <scope>NUCLEOTIDE SEQUENCE [LARGE SCALE GENOMIC DNA]</scope>
    <source>
        <strain evidence="5 6">DSM 23241</strain>
    </source>
</reference>
<name>A0A2W7SGB1_9BACT</name>
<dbReference type="SUPFAM" id="SSF51126">
    <property type="entry name" value="Pectin lyase-like"/>
    <property type="match status" value="1"/>
</dbReference>
<dbReference type="Proteomes" id="UP000249720">
    <property type="component" value="Unassembled WGS sequence"/>
</dbReference>
<evidence type="ECO:0000256" key="4">
    <source>
        <dbReference type="RuleBase" id="RU361169"/>
    </source>
</evidence>
<sequence>MNTAIKTHKIIQVQKWILLGLIITCINFQQLRAQDTTIAAYCKQTPFAMPEVQLPNIPTQVFNIMNFGAIGNGQALNTAAFQAAIEACNKAGGGTVLVPPGLWLTGPIALKSNINLHVATGAIVLFTPDRSAYPIIPASKNTTKNFIVHPPIYGYKLTNVSITGGGIFDGSGEAWRPVKKSKVSEIQWNEFLSRGGALSKNGQIWWPSQAALNGEKYLQLLKNKSVLSPDDFLPARDFLRPKMVVFVDCDKILLDGPTFKNSPNFVMNPQHCTNLVIRNVQVNNEYWAQNGDGIDISSCKNVLIYKCTVTAGDDGICMKSSGEKSPGVPELANVIIADCIVYHAHGGFVIGSNTDGGMQNVWVNNCSFIGTDMGIRVKSNAGRGGLVKNIYVQNIYMANIVNEAIGFDTYYEDMPAGKEKSTLSQEASDKIPNFSNFYFNNIYCNGAAKAVSIRGMPNAFIQDLHFQNMVIGSKTGFSCENAANLYLKNVHIIAKQPVYETNGCKNIQIED</sequence>
<dbReference type="InterPro" id="IPR000743">
    <property type="entry name" value="Glyco_hydro_28"/>
</dbReference>
<evidence type="ECO:0000256" key="1">
    <source>
        <dbReference type="ARBA" id="ARBA00008834"/>
    </source>
</evidence>
<keyword evidence="6" id="KW-1185">Reference proteome</keyword>
<dbReference type="AlphaFoldDB" id="A0A2W7SGB1"/>
<dbReference type="GO" id="GO:0004650">
    <property type="term" value="F:polygalacturonase activity"/>
    <property type="evidence" value="ECO:0007669"/>
    <property type="project" value="InterPro"/>
</dbReference>
<dbReference type="Gene3D" id="2.160.20.10">
    <property type="entry name" value="Single-stranded right-handed beta-helix, Pectin lyase-like"/>
    <property type="match status" value="1"/>
</dbReference>
<keyword evidence="3 4" id="KW-0326">Glycosidase</keyword>